<gene>
    <name evidence="1" type="ORF">pVp-1_0094</name>
</gene>
<evidence type="ECO:0000313" key="2">
    <source>
        <dbReference type="Proteomes" id="UP000007520"/>
    </source>
</evidence>
<dbReference type="EMBL" id="JQ340389">
    <property type="protein sequence ID" value="AFB83951.1"/>
    <property type="molecule type" value="Genomic_DNA"/>
</dbReference>
<dbReference type="Proteomes" id="UP000007520">
    <property type="component" value="Segment"/>
</dbReference>
<evidence type="ECO:0000313" key="1">
    <source>
        <dbReference type="EMBL" id="AFB83951.1"/>
    </source>
</evidence>
<keyword evidence="2" id="KW-1185">Reference proteome</keyword>
<name>H6WXI5_9CAUD</name>
<proteinExistence type="predicted"/>
<reference evidence="1 2" key="1">
    <citation type="journal article" date="2012" name="J. Virol.">
        <title>Complete Genome Sequence of a Novel Marine Siphovirus, pVp-1, Infecting Vibrio parahaemolyticus.</title>
        <authorList>
            <person name="Kim J.H."/>
            <person name="Jun J.W."/>
            <person name="Choresca C.H."/>
            <person name="Shin S.P."/>
            <person name="Han J.E."/>
            <person name="Park S.C."/>
        </authorList>
    </citation>
    <scope>NUCLEOTIDE SEQUENCE [LARGE SCALE GENOMIC DNA]</scope>
</reference>
<accession>H6WXI5</accession>
<protein>
    <submittedName>
        <fullName evidence="1">Uncharacterized protein</fullName>
    </submittedName>
</protein>
<organism evidence="1 2">
    <name type="scientific">Vibrio phage pVp-1</name>
    <dbReference type="NCBI Taxonomy" id="1150989"/>
    <lineage>
        <taxon>Viruses</taxon>
        <taxon>Duplodnaviria</taxon>
        <taxon>Heunggongvirae</taxon>
        <taxon>Uroviricota</taxon>
        <taxon>Caudoviricetes</taxon>
        <taxon>Demerecviridae</taxon>
        <taxon>Ermolyevavirinae</taxon>
        <taxon>Vipunavirus</taxon>
        <taxon>Vipunavirus pVp1</taxon>
    </lineage>
</organism>
<sequence length="103" mass="11879">MKGSMKLKFDLGWVFSLMLAISFIVFGAARLSLAIEVQERLATSCQLFEESLYEALDRDHDDKFGLVTKQCVNEYKKSTLAIAMDFDKWSYQEFYADSIKTLK</sequence>
<dbReference type="RefSeq" id="YP_007007917.1">
    <property type="nucleotide sequence ID" value="NC_019529.1"/>
</dbReference>
<dbReference type="GeneID" id="14013360"/>
<dbReference type="KEGG" id="vg:14013360"/>